<comment type="subcellular location">
    <subcellularLocation>
        <location evidence="1">Membrane</location>
        <topology evidence="1">Lipid-anchor</topology>
        <topology evidence="1">GPI-anchor</topology>
    </subcellularLocation>
</comment>
<dbReference type="PANTHER" id="PTHR33562:SF30">
    <property type="entry name" value="LD40063P"/>
    <property type="match status" value="1"/>
</dbReference>
<evidence type="ECO:0000256" key="6">
    <source>
        <dbReference type="ARBA" id="ARBA00023136"/>
    </source>
</evidence>
<gene>
    <name evidence="10" type="ORF">Dbus_chr2Lg2413</name>
</gene>
<proteinExistence type="predicted"/>
<dbReference type="OrthoDB" id="75169at2759"/>
<accession>A0A0M4E3E0</accession>
<feature type="chain" id="PRO_5005792795" evidence="9">
    <location>
        <begin position="24"/>
        <end position="208"/>
    </location>
</feature>
<keyword evidence="11" id="KW-1185">Reference proteome</keyword>
<protein>
    <submittedName>
        <fullName evidence="10">CG9335</fullName>
    </submittedName>
</protein>
<evidence type="ECO:0000256" key="4">
    <source>
        <dbReference type="ARBA" id="ARBA00022729"/>
    </source>
</evidence>
<dbReference type="Proteomes" id="UP000494163">
    <property type="component" value="Chromosome 2L"/>
</dbReference>
<evidence type="ECO:0000256" key="5">
    <source>
        <dbReference type="ARBA" id="ARBA00022989"/>
    </source>
</evidence>
<keyword evidence="2" id="KW-0336">GPI-anchor</keyword>
<evidence type="ECO:0000256" key="2">
    <source>
        <dbReference type="ARBA" id="ARBA00022622"/>
    </source>
</evidence>
<dbReference type="PANTHER" id="PTHR33562">
    <property type="entry name" value="ATILLA, ISOFORM B-RELATED-RELATED"/>
    <property type="match status" value="1"/>
</dbReference>
<keyword evidence="8" id="KW-0449">Lipoprotein</keyword>
<name>A0A0M4E3E0_DROBS</name>
<keyword evidence="3" id="KW-0812">Transmembrane</keyword>
<evidence type="ECO:0000256" key="1">
    <source>
        <dbReference type="ARBA" id="ARBA00004589"/>
    </source>
</evidence>
<dbReference type="InterPro" id="IPR050975">
    <property type="entry name" value="Sleep_regulator"/>
</dbReference>
<dbReference type="Pfam" id="PF17064">
    <property type="entry name" value="QVR"/>
    <property type="match status" value="1"/>
</dbReference>
<dbReference type="GO" id="GO:0098552">
    <property type="term" value="C:side of membrane"/>
    <property type="evidence" value="ECO:0007669"/>
    <property type="project" value="UniProtKB-KW"/>
</dbReference>
<keyword evidence="6" id="KW-0472">Membrane</keyword>
<reference evidence="10 11" key="1">
    <citation type="submission" date="2015-08" db="EMBL/GenBank/DDBJ databases">
        <title>Ancestral chromatin configuration constrains chromatin evolution on differentiating sex chromosomes in Drosophila.</title>
        <authorList>
            <person name="Zhou Q."/>
            <person name="Bachtrog D."/>
        </authorList>
    </citation>
    <scope>NUCLEOTIDE SEQUENCE [LARGE SCALE GENOMIC DNA]</scope>
    <source>
        <tissue evidence="10">Whole larvae</tissue>
    </source>
</reference>
<sequence length="208" mass="22972">MSATMKYIFAGLCLLLSTCNIRAHQHQALQCWHCSSATVGSDGFCGVTFQEDNIPYEQLKESNSNPLRTCNSSINSDHERPVCRKTVDETNDGKLITKRFCYYTNKSDPVELCNMTKPDNNMRRIFCEDCLSDRCNGSALPGRPQIVRSCYFGDISHTETGCRADPALPFVKQMSCDVCAKDECNGSSSLAPIAGAILLFFGVARLLA</sequence>
<dbReference type="GO" id="GO:0032222">
    <property type="term" value="P:regulation of synaptic transmission, cholinergic"/>
    <property type="evidence" value="ECO:0007669"/>
    <property type="project" value="InterPro"/>
</dbReference>
<dbReference type="CDD" id="cd23593">
    <property type="entry name" value="TFP_LU_ECD_Twit"/>
    <property type="match status" value="1"/>
</dbReference>
<evidence type="ECO:0000256" key="8">
    <source>
        <dbReference type="ARBA" id="ARBA00023288"/>
    </source>
</evidence>
<dbReference type="EMBL" id="CP012523">
    <property type="protein sequence ID" value="ALC40328.1"/>
    <property type="molecule type" value="Genomic_DNA"/>
</dbReference>
<evidence type="ECO:0000256" key="9">
    <source>
        <dbReference type="SAM" id="SignalP"/>
    </source>
</evidence>
<dbReference type="AlphaFoldDB" id="A0A0M4E3E0"/>
<keyword evidence="7" id="KW-0325">Glycoprotein</keyword>
<feature type="signal peptide" evidence="9">
    <location>
        <begin position="1"/>
        <end position="23"/>
    </location>
</feature>
<evidence type="ECO:0000313" key="10">
    <source>
        <dbReference type="EMBL" id="ALC40328.1"/>
    </source>
</evidence>
<dbReference type="GO" id="GO:0030431">
    <property type="term" value="P:sleep"/>
    <property type="evidence" value="ECO:0007669"/>
    <property type="project" value="InterPro"/>
</dbReference>
<keyword evidence="4 9" id="KW-0732">Signal</keyword>
<keyword evidence="5" id="KW-1133">Transmembrane helix</keyword>
<evidence type="ECO:0000256" key="3">
    <source>
        <dbReference type="ARBA" id="ARBA00022692"/>
    </source>
</evidence>
<evidence type="ECO:0000256" key="7">
    <source>
        <dbReference type="ARBA" id="ARBA00023180"/>
    </source>
</evidence>
<organism evidence="10 11">
    <name type="scientific">Drosophila busckii</name>
    <name type="common">Fruit fly</name>
    <dbReference type="NCBI Taxonomy" id="30019"/>
    <lineage>
        <taxon>Eukaryota</taxon>
        <taxon>Metazoa</taxon>
        <taxon>Ecdysozoa</taxon>
        <taxon>Arthropoda</taxon>
        <taxon>Hexapoda</taxon>
        <taxon>Insecta</taxon>
        <taxon>Pterygota</taxon>
        <taxon>Neoptera</taxon>
        <taxon>Endopterygota</taxon>
        <taxon>Diptera</taxon>
        <taxon>Brachycera</taxon>
        <taxon>Muscomorpha</taxon>
        <taxon>Ephydroidea</taxon>
        <taxon>Drosophilidae</taxon>
        <taxon>Drosophila</taxon>
    </lineage>
</organism>
<evidence type="ECO:0000313" key="11">
    <source>
        <dbReference type="Proteomes" id="UP000494163"/>
    </source>
</evidence>
<dbReference type="InterPro" id="IPR031424">
    <property type="entry name" value="QVR-like"/>
</dbReference>